<dbReference type="PANTHER" id="PTHR38030:SF2">
    <property type="entry name" value="PROTOPORPHYRINOGEN IX DEHYDROGENASE [QUINONE]"/>
    <property type="match status" value="1"/>
</dbReference>
<dbReference type="GO" id="GO:0070819">
    <property type="term" value="F:menaquinone-dependent protoporphyrinogen oxidase activity"/>
    <property type="evidence" value="ECO:0007669"/>
    <property type="project" value="TreeGrafter"/>
</dbReference>
<gene>
    <name evidence="2" type="ORF">ENF72_03915</name>
</gene>
<dbReference type="Proteomes" id="UP000886210">
    <property type="component" value="Unassembled WGS sequence"/>
</dbReference>
<dbReference type="PROSITE" id="PS50902">
    <property type="entry name" value="FLAVODOXIN_LIKE"/>
    <property type="match status" value="1"/>
</dbReference>
<dbReference type="GO" id="GO:0009055">
    <property type="term" value="F:electron transfer activity"/>
    <property type="evidence" value="ECO:0007669"/>
    <property type="project" value="InterPro"/>
</dbReference>
<organism evidence="2">
    <name type="scientific">Thermococcus litoralis</name>
    <dbReference type="NCBI Taxonomy" id="2265"/>
    <lineage>
        <taxon>Archaea</taxon>
        <taxon>Methanobacteriati</taxon>
        <taxon>Methanobacteriota</taxon>
        <taxon>Thermococci</taxon>
        <taxon>Thermococcales</taxon>
        <taxon>Thermococcaceae</taxon>
        <taxon>Thermococcus</taxon>
    </lineage>
</organism>
<dbReference type="PROSITE" id="PS00201">
    <property type="entry name" value="FLAVODOXIN"/>
    <property type="match status" value="1"/>
</dbReference>
<sequence length="145" mass="16349">MRVCIVYDSRHGTTEKVAEAIKATIEKYANVEVKRVSEVATLKGCELVIVGTPIYYERPLKSILEFLERHSAELENKKTAIFIVCLAATFGSLVRWHIQNHYIKPLIKRIPGEIIDTLVLKGGIGNVSGGEIEKAKRWAIRLLDF</sequence>
<dbReference type="EMBL" id="DQYG01000168">
    <property type="protein sequence ID" value="HDD31747.1"/>
    <property type="molecule type" value="Genomic_DNA"/>
</dbReference>
<accession>A0A7C0TZE3</accession>
<comment type="caution">
    <text evidence="2">The sequence shown here is derived from an EMBL/GenBank/DDBJ whole genome shotgun (WGS) entry which is preliminary data.</text>
</comment>
<dbReference type="GO" id="GO:0006783">
    <property type="term" value="P:heme biosynthetic process"/>
    <property type="evidence" value="ECO:0007669"/>
    <property type="project" value="TreeGrafter"/>
</dbReference>
<dbReference type="PANTHER" id="PTHR38030">
    <property type="entry name" value="PROTOPORPHYRINOGEN IX DEHYDROGENASE [MENAQUINONE]"/>
    <property type="match status" value="1"/>
</dbReference>
<evidence type="ECO:0000259" key="1">
    <source>
        <dbReference type="PROSITE" id="PS50902"/>
    </source>
</evidence>
<dbReference type="InterPro" id="IPR001226">
    <property type="entry name" value="Flavodoxin_CS"/>
</dbReference>
<dbReference type="InterPro" id="IPR052200">
    <property type="entry name" value="Protoporphyrinogen_IX_DH"/>
</dbReference>
<reference evidence="2" key="1">
    <citation type="journal article" date="2020" name="mSystems">
        <title>Genome- and Community-Level Interaction Insights into Carbon Utilization and Element Cycling Functions of Hydrothermarchaeota in Hydrothermal Sediment.</title>
        <authorList>
            <person name="Zhou Z."/>
            <person name="Liu Y."/>
            <person name="Xu W."/>
            <person name="Pan J."/>
            <person name="Luo Z.H."/>
            <person name="Li M."/>
        </authorList>
    </citation>
    <scope>NUCLEOTIDE SEQUENCE [LARGE SCALE GENOMIC DNA]</scope>
    <source>
        <strain evidence="2">HyVt-151</strain>
    </source>
</reference>
<evidence type="ECO:0000313" key="2">
    <source>
        <dbReference type="EMBL" id="HDD31747.1"/>
    </source>
</evidence>
<dbReference type="InterPro" id="IPR008254">
    <property type="entry name" value="Flavodoxin/NO_synth"/>
</dbReference>
<dbReference type="GO" id="GO:0010181">
    <property type="term" value="F:FMN binding"/>
    <property type="evidence" value="ECO:0007669"/>
    <property type="project" value="InterPro"/>
</dbReference>
<dbReference type="SUPFAM" id="SSF52218">
    <property type="entry name" value="Flavoproteins"/>
    <property type="match status" value="1"/>
</dbReference>
<dbReference type="Gene3D" id="3.40.50.360">
    <property type="match status" value="1"/>
</dbReference>
<feature type="domain" description="Flavodoxin-like" evidence="1">
    <location>
        <begin position="3"/>
        <end position="143"/>
    </location>
</feature>
<dbReference type="Pfam" id="PF12724">
    <property type="entry name" value="Flavodoxin_5"/>
    <property type="match status" value="1"/>
</dbReference>
<dbReference type="AlphaFoldDB" id="A0A7C0TZE3"/>
<dbReference type="InterPro" id="IPR026816">
    <property type="entry name" value="Flavodoxin_dom"/>
</dbReference>
<dbReference type="InterPro" id="IPR029039">
    <property type="entry name" value="Flavoprotein-like_sf"/>
</dbReference>
<proteinExistence type="predicted"/>
<name>A0A7C0TZE3_THELI</name>
<protein>
    <recommendedName>
        <fullName evidence="1">Flavodoxin-like domain-containing protein</fullName>
    </recommendedName>
</protein>